<dbReference type="Proteomes" id="UP000191200">
    <property type="component" value="Chromosome"/>
</dbReference>
<evidence type="ECO:0000313" key="3">
    <source>
        <dbReference type="Proteomes" id="UP000191200"/>
    </source>
</evidence>
<gene>
    <name evidence="2" type="ORF">BHY08_05890</name>
</gene>
<dbReference type="InterPro" id="IPR050744">
    <property type="entry name" value="AI-2_Isomerase_LsrG"/>
</dbReference>
<evidence type="ECO:0000259" key="1">
    <source>
        <dbReference type="PROSITE" id="PS51725"/>
    </source>
</evidence>
<dbReference type="STRING" id="519472.BHY08_05890"/>
<dbReference type="EMBL" id="CP017267">
    <property type="protein sequence ID" value="APB31401.1"/>
    <property type="molecule type" value="Genomic_DNA"/>
</dbReference>
<dbReference type="RefSeq" id="WP_071456996.1">
    <property type="nucleotide sequence ID" value="NZ_CP017267.1"/>
</dbReference>
<name>A0A1J0A660_9ENTE</name>
<accession>A0A1J0A660</accession>
<keyword evidence="2" id="KW-0560">Oxidoreductase</keyword>
<dbReference type="PROSITE" id="PS51725">
    <property type="entry name" value="ABM"/>
    <property type="match status" value="1"/>
</dbReference>
<keyword evidence="3" id="KW-1185">Reference proteome</keyword>
<sequence length="95" mass="11281">MKIIQANFYVKNDKREDFLADIVPLIASTRLEEGCLLYDLYESVEKKNQFVMIEHWKNQESIDKHNQNPLLINLFGKMSEYAEKKTELIITENEE</sequence>
<dbReference type="Gene3D" id="3.30.70.100">
    <property type="match status" value="1"/>
</dbReference>
<organism evidence="2 3">
    <name type="scientific">Vagococcus teuberi</name>
    <dbReference type="NCBI Taxonomy" id="519472"/>
    <lineage>
        <taxon>Bacteria</taxon>
        <taxon>Bacillati</taxon>
        <taxon>Bacillota</taxon>
        <taxon>Bacilli</taxon>
        <taxon>Lactobacillales</taxon>
        <taxon>Enterococcaceae</taxon>
        <taxon>Vagococcus</taxon>
    </lineage>
</organism>
<reference evidence="2 3" key="1">
    <citation type="submission" date="2016-09" db="EMBL/GenBank/DDBJ databases">
        <title>Vagococcus teuberi sp. nov., isolated from the Malian artisanal sour milk fene.</title>
        <authorList>
            <person name="Wullschleger S."/>
            <person name="Seifert C."/>
            <person name="Baumgartner S."/>
            <person name="Lacroix C."/>
            <person name="Bonfoh B."/>
            <person name="Stevens M.J."/>
            <person name="Meile L."/>
        </authorList>
    </citation>
    <scope>NUCLEOTIDE SEQUENCE [LARGE SCALE GENOMIC DNA]</scope>
    <source>
        <strain evidence="2 3">DSM 21459</strain>
    </source>
</reference>
<dbReference type="SUPFAM" id="SSF54909">
    <property type="entry name" value="Dimeric alpha+beta barrel"/>
    <property type="match status" value="1"/>
</dbReference>
<proteinExistence type="predicted"/>
<keyword evidence="2" id="KW-0503">Monooxygenase</keyword>
<dbReference type="Pfam" id="PF03992">
    <property type="entry name" value="ABM"/>
    <property type="match status" value="1"/>
</dbReference>
<dbReference type="PANTHER" id="PTHR33336">
    <property type="entry name" value="QUINOL MONOOXYGENASE YGIN-RELATED"/>
    <property type="match status" value="1"/>
</dbReference>
<feature type="domain" description="ABM" evidence="1">
    <location>
        <begin position="2"/>
        <end position="90"/>
    </location>
</feature>
<dbReference type="OrthoDB" id="287932at2"/>
<dbReference type="GO" id="GO:0004497">
    <property type="term" value="F:monooxygenase activity"/>
    <property type="evidence" value="ECO:0007669"/>
    <property type="project" value="UniProtKB-KW"/>
</dbReference>
<dbReference type="PANTHER" id="PTHR33336:SF3">
    <property type="entry name" value="ABM DOMAIN-CONTAINING PROTEIN"/>
    <property type="match status" value="1"/>
</dbReference>
<dbReference type="InterPro" id="IPR011008">
    <property type="entry name" value="Dimeric_a/b-barrel"/>
</dbReference>
<dbReference type="InterPro" id="IPR007138">
    <property type="entry name" value="ABM_dom"/>
</dbReference>
<evidence type="ECO:0000313" key="2">
    <source>
        <dbReference type="EMBL" id="APB31401.1"/>
    </source>
</evidence>
<dbReference type="KEGG" id="vte:BHY08_05890"/>
<protein>
    <submittedName>
        <fullName evidence="2">Antibiotic biosynthesis monooxygenase</fullName>
    </submittedName>
</protein>
<dbReference type="AlphaFoldDB" id="A0A1J0A660"/>